<dbReference type="Proteomes" id="UP001497680">
    <property type="component" value="Unassembled WGS sequence"/>
</dbReference>
<organism evidence="1 2">
    <name type="scientific">Hypoxylon rubiginosum</name>
    <dbReference type="NCBI Taxonomy" id="110542"/>
    <lineage>
        <taxon>Eukaryota</taxon>
        <taxon>Fungi</taxon>
        <taxon>Dikarya</taxon>
        <taxon>Ascomycota</taxon>
        <taxon>Pezizomycotina</taxon>
        <taxon>Sordariomycetes</taxon>
        <taxon>Xylariomycetidae</taxon>
        <taxon>Xylariales</taxon>
        <taxon>Hypoxylaceae</taxon>
        <taxon>Hypoxylon</taxon>
    </lineage>
</organism>
<keyword evidence="1" id="KW-0378">Hydrolase</keyword>
<keyword evidence="2" id="KW-1185">Reference proteome</keyword>
<sequence length="493" mass="51852">MRSATTLAATGALVASVAQAQVVQWDIVKRQTAPNTLTRRQANTFTEVITNEKLRGGYFATCSVGTPAQNLTLQLDTGSSDIWVPSSSASVCEQASDDGCTFGSFDSSKSTSFTVVGEDAFSISYVDGSSSTGDYITDTFQIGGATLDNMTMGLGRKTDIPYGLVGVGYALNEAIVASTQSTSESYDNLPVLMQKQGLINTNAYSLWLNDLDANTGSILFGGIDTEKYKGDLSRIDIYQDASSQAYTSFTVAMTSLQAVSSSGADTLSSSAFPIPVVLDSGTTFSYLPTDLAEQVWQEVGAEYYSNYGVPLIPCEMENSAGHFSFGFGGSGGPVINITMDELVVSLADGDPYTFPSGQYKGQAACQFGLQNFSSSTYLLGDTFLRSAYVVYDLVNNQIGLAPTDFNATDSNVVAFPSEGAQIPSATAAPNQAEVTQSSSLSSPTYGASGGFKDDASDEESAAAMLPPAFDWSRIVVVGVSMSCMLVGSGFFLL</sequence>
<name>A0ACC0CM54_9PEZI</name>
<comment type="caution">
    <text evidence="1">The sequence shown here is derived from an EMBL/GenBank/DDBJ whole genome shotgun (WGS) entry which is preliminary data.</text>
</comment>
<keyword evidence="1" id="KW-0645">Protease</keyword>
<reference evidence="1 2" key="1">
    <citation type="journal article" date="2022" name="New Phytol.">
        <title>Ecological generalism drives hyperdiversity of secondary metabolite gene clusters in xylarialean endophytes.</title>
        <authorList>
            <person name="Franco M.E.E."/>
            <person name="Wisecaver J.H."/>
            <person name="Arnold A.E."/>
            <person name="Ju Y.M."/>
            <person name="Slot J.C."/>
            <person name="Ahrendt S."/>
            <person name="Moore L.P."/>
            <person name="Eastman K.E."/>
            <person name="Scott K."/>
            <person name="Konkel Z."/>
            <person name="Mondo S.J."/>
            <person name="Kuo A."/>
            <person name="Hayes R.D."/>
            <person name="Haridas S."/>
            <person name="Andreopoulos B."/>
            <person name="Riley R."/>
            <person name="LaButti K."/>
            <person name="Pangilinan J."/>
            <person name="Lipzen A."/>
            <person name="Amirebrahimi M."/>
            <person name="Yan J."/>
            <person name="Adam C."/>
            <person name="Keymanesh K."/>
            <person name="Ng V."/>
            <person name="Louie K."/>
            <person name="Northen T."/>
            <person name="Drula E."/>
            <person name="Henrissat B."/>
            <person name="Hsieh H.M."/>
            <person name="Youens-Clark K."/>
            <person name="Lutzoni F."/>
            <person name="Miadlikowska J."/>
            <person name="Eastwood D.C."/>
            <person name="Hamelin R.C."/>
            <person name="Grigoriev I.V."/>
            <person name="U'Ren J.M."/>
        </authorList>
    </citation>
    <scope>NUCLEOTIDE SEQUENCE [LARGE SCALE GENOMIC DNA]</scope>
    <source>
        <strain evidence="1 2">ER1909</strain>
    </source>
</reference>
<proteinExistence type="predicted"/>
<gene>
    <name evidence="1" type="ORF">F4821DRAFT_264858</name>
</gene>
<accession>A0ACC0CM54</accession>
<evidence type="ECO:0000313" key="2">
    <source>
        <dbReference type="Proteomes" id="UP001497680"/>
    </source>
</evidence>
<dbReference type="EMBL" id="MU394394">
    <property type="protein sequence ID" value="KAI6081483.1"/>
    <property type="molecule type" value="Genomic_DNA"/>
</dbReference>
<evidence type="ECO:0000313" key="1">
    <source>
        <dbReference type="EMBL" id="KAI6081483.1"/>
    </source>
</evidence>
<protein>
    <submittedName>
        <fullName evidence="1">Acid protease</fullName>
    </submittedName>
</protein>